<gene>
    <name evidence="18" type="ORF">LUCI_0295</name>
</gene>
<dbReference type="FunFam" id="1.20.1110.10:FF:000065">
    <property type="entry name" value="Sarcoplasmic/endoplasmic reticulum calcium ATPase 1"/>
    <property type="match status" value="1"/>
</dbReference>
<dbReference type="SUPFAM" id="SSF81660">
    <property type="entry name" value="Metal cation-transporting ATPase, ATP-binding domain N"/>
    <property type="match status" value="1"/>
</dbReference>
<dbReference type="InterPro" id="IPR050510">
    <property type="entry name" value="Cation_transp_ATPase_P-type"/>
</dbReference>
<evidence type="ECO:0000256" key="14">
    <source>
        <dbReference type="ARBA" id="ARBA00023136"/>
    </source>
</evidence>
<dbReference type="InterPro" id="IPR059000">
    <property type="entry name" value="ATPase_P-type_domA"/>
</dbReference>
<dbReference type="Gene3D" id="1.20.1110.10">
    <property type="entry name" value="Calcium-transporting ATPase, transmembrane domain"/>
    <property type="match status" value="1"/>
</dbReference>
<dbReference type="Pfam" id="PF00690">
    <property type="entry name" value="Cation_ATPase_N"/>
    <property type="match status" value="1"/>
</dbReference>
<dbReference type="EC" id="7.2.2.10" evidence="4"/>
<evidence type="ECO:0000256" key="4">
    <source>
        <dbReference type="ARBA" id="ARBA00012790"/>
    </source>
</evidence>
<comment type="similarity">
    <text evidence="2">Belongs to the cation transport ATPase (P-type) (TC 3.A.3) family. Type IIA subfamily.</text>
</comment>
<dbReference type="InterPro" id="IPR001757">
    <property type="entry name" value="P_typ_ATPase"/>
</dbReference>
<dbReference type="Proteomes" id="UP000277811">
    <property type="component" value="Unassembled WGS sequence"/>
</dbReference>
<keyword evidence="6" id="KW-0406">Ion transport</keyword>
<dbReference type="Pfam" id="PF00702">
    <property type="entry name" value="Hydrolase"/>
    <property type="match status" value="1"/>
</dbReference>
<evidence type="ECO:0000256" key="11">
    <source>
        <dbReference type="ARBA" id="ARBA00022842"/>
    </source>
</evidence>
<dbReference type="SFLD" id="SFLDS00003">
    <property type="entry name" value="Haloacid_Dehalogenase"/>
    <property type="match status" value="2"/>
</dbReference>
<feature type="transmembrane region" description="Helical" evidence="16">
    <location>
        <begin position="1690"/>
        <end position="1711"/>
    </location>
</feature>
<feature type="transmembrane region" description="Helical" evidence="16">
    <location>
        <begin position="223"/>
        <end position="245"/>
    </location>
</feature>
<dbReference type="GO" id="GO:0005886">
    <property type="term" value="C:plasma membrane"/>
    <property type="evidence" value="ECO:0007669"/>
    <property type="project" value="UniProtKB-SubCell"/>
</dbReference>
<dbReference type="SMART" id="SM00831">
    <property type="entry name" value="Cation_ATPase_N"/>
    <property type="match status" value="1"/>
</dbReference>
<evidence type="ECO:0000256" key="15">
    <source>
        <dbReference type="ARBA" id="ARBA00048694"/>
    </source>
</evidence>
<dbReference type="InterPro" id="IPR004014">
    <property type="entry name" value="ATPase_P-typ_cation-transptr_N"/>
</dbReference>
<dbReference type="InterPro" id="IPR008250">
    <property type="entry name" value="ATPase_P-typ_transduc_dom_A_sf"/>
</dbReference>
<dbReference type="InterPro" id="IPR018303">
    <property type="entry name" value="ATPase_P-typ_P_site"/>
</dbReference>
<feature type="transmembrane region" description="Helical" evidence="16">
    <location>
        <begin position="388"/>
        <end position="404"/>
    </location>
</feature>
<dbReference type="InterPro" id="IPR036412">
    <property type="entry name" value="HAD-like_sf"/>
</dbReference>
<dbReference type="PROSITE" id="PS00154">
    <property type="entry name" value="ATPASE_E1_E2"/>
    <property type="match status" value="2"/>
</dbReference>
<dbReference type="SUPFAM" id="SSF81653">
    <property type="entry name" value="Calcium ATPase, transduction domain A"/>
    <property type="match status" value="2"/>
</dbReference>
<keyword evidence="6" id="KW-0109">Calcium transport</keyword>
<evidence type="ECO:0000313" key="18">
    <source>
        <dbReference type="EMBL" id="VBB05089.1"/>
    </source>
</evidence>
<dbReference type="InterPro" id="IPR023214">
    <property type="entry name" value="HAD_sf"/>
</dbReference>
<dbReference type="InterPro" id="IPR044492">
    <property type="entry name" value="P_typ_ATPase_HD_dom"/>
</dbReference>
<dbReference type="SFLD" id="SFLDG00002">
    <property type="entry name" value="C1.7:_P-type_atpase_like"/>
    <property type="match status" value="2"/>
</dbReference>
<feature type="transmembrane region" description="Helical" evidence="16">
    <location>
        <begin position="187"/>
        <end position="203"/>
    </location>
</feature>
<dbReference type="SFLD" id="SFLDF00027">
    <property type="entry name" value="p-type_atpase"/>
    <property type="match status" value="2"/>
</dbReference>
<feature type="transmembrane region" description="Helical" evidence="16">
    <location>
        <begin position="1082"/>
        <end position="1104"/>
    </location>
</feature>
<evidence type="ECO:0000256" key="2">
    <source>
        <dbReference type="ARBA" id="ARBA00005675"/>
    </source>
</evidence>
<keyword evidence="8" id="KW-0479">Metal-binding</keyword>
<dbReference type="SUPFAM" id="SSF56784">
    <property type="entry name" value="HAD-like"/>
    <property type="match status" value="2"/>
</dbReference>
<dbReference type="InterPro" id="IPR006068">
    <property type="entry name" value="ATPase_P-typ_cation-transptr_C"/>
</dbReference>
<dbReference type="NCBIfam" id="TIGR01494">
    <property type="entry name" value="ATPase_P-type"/>
    <property type="match status" value="3"/>
</dbReference>
<feature type="transmembrane region" description="Helical" evidence="16">
    <location>
        <begin position="156"/>
        <end position="175"/>
    </location>
</feature>
<evidence type="ECO:0000256" key="13">
    <source>
        <dbReference type="ARBA" id="ARBA00022989"/>
    </source>
</evidence>
<feature type="transmembrane region" description="Helical" evidence="16">
    <location>
        <begin position="1592"/>
        <end position="1612"/>
    </location>
</feature>
<reference evidence="18 19" key="1">
    <citation type="submission" date="2018-06" db="EMBL/GenBank/DDBJ databases">
        <authorList>
            <person name="Strepis N."/>
        </authorList>
    </citation>
    <scope>NUCLEOTIDE SEQUENCE [LARGE SCALE GENOMIC DNA]</scope>
    <source>
        <strain evidence="18">LUCI</strain>
    </source>
</reference>
<evidence type="ECO:0000256" key="9">
    <source>
        <dbReference type="ARBA" id="ARBA00022741"/>
    </source>
</evidence>
<feature type="domain" description="Cation-transporting P-type ATPase N-terminal" evidence="17">
    <location>
        <begin position="810"/>
        <end position="884"/>
    </location>
</feature>
<evidence type="ECO:0000259" key="17">
    <source>
        <dbReference type="SMART" id="SM00831"/>
    </source>
</evidence>
<keyword evidence="9" id="KW-0547">Nucleotide-binding</keyword>
<evidence type="ECO:0000256" key="8">
    <source>
        <dbReference type="ARBA" id="ARBA00022723"/>
    </source>
</evidence>
<keyword evidence="13 16" id="KW-1133">Transmembrane helix</keyword>
<dbReference type="InterPro" id="IPR023299">
    <property type="entry name" value="ATPase_P-typ_cyto_dom_N"/>
</dbReference>
<proteinExistence type="inferred from homology"/>
<feature type="transmembrane region" description="Helical" evidence="16">
    <location>
        <begin position="1052"/>
        <end position="1070"/>
    </location>
</feature>
<comment type="subcellular location">
    <subcellularLocation>
        <location evidence="1">Cell membrane</location>
        <topology evidence="1">Multi-pass membrane protein</topology>
    </subcellularLocation>
</comment>
<dbReference type="PANTHER" id="PTHR43294:SF21">
    <property type="entry name" value="CATION TRANSPORTING ATPASE"/>
    <property type="match status" value="1"/>
</dbReference>
<dbReference type="GO" id="GO:0005388">
    <property type="term" value="F:P-type calcium transporter activity"/>
    <property type="evidence" value="ECO:0007669"/>
    <property type="project" value="UniProtKB-EC"/>
</dbReference>
<dbReference type="InterPro" id="IPR023298">
    <property type="entry name" value="ATPase_P-typ_TM_dom_sf"/>
</dbReference>
<keyword evidence="6" id="KW-0106">Calcium</keyword>
<dbReference type="OrthoDB" id="9760802at2"/>
<dbReference type="Pfam" id="PF00122">
    <property type="entry name" value="E1-E2_ATPase"/>
    <property type="match status" value="2"/>
</dbReference>
<dbReference type="Pfam" id="PF00689">
    <property type="entry name" value="Cation_ATPase_C"/>
    <property type="match status" value="1"/>
</dbReference>
<keyword evidence="14 16" id="KW-0472">Membrane</keyword>
<evidence type="ECO:0000256" key="16">
    <source>
        <dbReference type="SAM" id="Phobius"/>
    </source>
</evidence>
<dbReference type="PRINTS" id="PR00119">
    <property type="entry name" value="CATATPASE"/>
</dbReference>
<keyword evidence="6" id="KW-0813">Transport</keyword>
<keyword evidence="19" id="KW-1185">Reference proteome</keyword>
<evidence type="ECO:0000256" key="5">
    <source>
        <dbReference type="ARBA" id="ARBA00022475"/>
    </source>
</evidence>
<dbReference type="GO" id="GO:0005524">
    <property type="term" value="F:ATP binding"/>
    <property type="evidence" value="ECO:0007669"/>
    <property type="project" value="UniProtKB-KW"/>
</dbReference>
<evidence type="ECO:0000256" key="7">
    <source>
        <dbReference type="ARBA" id="ARBA00022692"/>
    </source>
</evidence>
<keyword evidence="12" id="KW-1278">Translocase</keyword>
<dbReference type="EMBL" id="UPPP01000052">
    <property type="protein sequence ID" value="VBB05089.1"/>
    <property type="molecule type" value="Genomic_DNA"/>
</dbReference>
<dbReference type="FunFam" id="3.40.50.1000:FF:000028">
    <property type="entry name" value="Calcium-transporting P-type ATPase, putative"/>
    <property type="match status" value="1"/>
</dbReference>
<evidence type="ECO:0000256" key="12">
    <source>
        <dbReference type="ARBA" id="ARBA00022967"/>
    </source>
</evidence>
<feature type="transmembrane region" description="Helical" evidence="16">
    <location>
        <begin position="720"/>
        <end position="740"/>
    </location>
</feature>
<dbReference type="FunFam" id="2.70.150.10:FF:000016">
    <property type="entry name" value="Calcium-transporting P-type ATPase putative"/>
    <property type="match status" value="1"/>
</dbReference>
<dbReference type="PANTHER" id="PTHR43294">
    <property type="entry name" value="SODIUM/POTASSIUM-TRANSPORTING ATPASE SUBUNIT ALPHA"/>
    <property type="match status" value="1"/>
</dbReference>
<keyword evidence="5" id="KW-1003">Cell membrane</keyword>
<dbReference type="InterPro" id="IPR027256">
    <property type="entry name" value="P-typ_ATPase_IB"/>
</dbReference>
<dbReference type="GO" id="GO:0016887">
    <property type="term" value="F:ATP hydrolysis activity"/>
    <property type="evidence" value="ECO:0007669"/>
    <property type="project" value="InterPro"/>
</dbReference>
<keyword evidence="10" id="KW-0067">ATP-binding</keyword>
<sequence length="1727" mass="186407">MLLIFTVTESITFWDILIQVVFREMPKSKILSFHLKILWVFLKQYLFMRRVISLAAEIMARNEYRLIPGRLRISVAGLRRNTGFAGYLVQQLTKEAGIRSAGANPLTGRALIHFDQTRIGLVEIQRFISAISQSYFTPRPEGSSKVISAPAVKQTGLYALATGGVLAGLITKRVLVGRSPLASSPQVFNFVALATIISGYPVLRNGFHTLATKHKVNHDLVLFLAMLVLLAMRESITGLSVLWIVHLSNLFRLTMQARSNRNIANILGNKEQEVWRWSNGHKDLIKQAELNEGDIVLVHSGEDIPVDGQIVAGKAVVSQAAIAGSYLPQLKITGDAVFAGTRVQAGSVKVRADKVGNATSIAQITRMIKESQSRQGIHSPPEQYTGKFMYWALVIAGIVLFITRDFRRSLAVLLAGCPAAIALARSAALGTAAAQAAGRGIFIKDIEAIERAGQVDTVLFDKTGTITAALPRVAEIMTLIPGYKDTDVLLLAASAEKSTSHPLARMLVSEVRSRGLTLLSAENQSQLDYGIQAAIQGNRVSVGNHLLMERERIPTFRAKAKAMRLEHLGRSVLYVAVNRRLIGVLGISDIIKTESYEGVHRLRTLGITDIGVVTGDTSYAAEHICNELGLTAKWDSMLPAEKMKMVEKLKRSGKRIAMVGDGTNDSPAFTASDVSIVMGMSGTGEAVRTADIVLGSDDPRNVAAVIEIGRHTNEVIRQNLVLAAGFSVVGMALAAARFISPVTAGLLLNVSTLAVVLNSGRLLFHRGKRPAANMDLQRFAGKNSQSYPKAPPNNVVYLASTVAGQSSDNNWHLQAWSDACDVLETSPRFGLSAREAQERTALYGMNVLREAAKPSFWKMLGEQFKDFMVQVLLGAAGLCFVIGKTKDAFLTVGIVAANALLGVIQERKANSSLESLRKLSAPQARVIRGGRTARVPAESLVPGDVIVLEAGDRVPADVRLLTTSHFEVEESALTGEPLPVRKEAELICQQDDPIAERCNMAFMGTSVTRGRATAMVIATGMTTEMGKIASLIQTHIEEPTPLQRRLEELGKYLVYGCLGVSGLVFLTGLLRGERILIMLQTAASLAVAAIPEGLAAIVTIALAMGVQRMSRHNIIVRKLSSIETLGCATAICSDKTGTLTQNKMTVRELYTVDRNWQVTGEGYAPYGEFQLDQKTVSPLGNIELGRTLYNGVFCNDAKLMEAKPAGQKKVVSFDRQQPTGWMIDGDPTEGAMLVVAAKAGIRPDELENEHKRLKEFPFEAERQMMSVVCRQGENPPVLYCKGSPDKILSVSSHYVKDGQVVEMDEATRVKIEKANIGMAAKALRVLACAYRELPEFTGEEEASGIETGLIFCGLVGMIDPPRPEVPGAIAKCRAAGVKVIMITGDHPVTAKAIACELGISGRDGRVILGNDLERMSDEELGQAVTATNVYARTSPHQKLRIIKALKQKGYVVAMTGDGVNDAPAVKSADIGIAMGITGTDVTKQAASMTLADDNFATIVRAMEEGRSIYANIRKAIRYLVATNIGEVVLMLLAAFAGLPLPLIPIQLLWINLIGDGLPAIALVNDPPAKDIMNQPLKTADESVFSGGLGRKIITRGVIIGIASLALFIWKLARTGNLILARTLIVAQLAISQFIHIFDCRIERETGKVGLFSNPWLTGAVTVSMGMVGGIIYLPALHPVFGTTFLSGTDWAIATAIAGMTAVVDFGIGYILEHRPPQGPLLAEPGQL</sequence>
<dbReference type="Pfam" id="PF13246">
    <property type="entry name" value="Cation_ATPase"/>
    <property type="match status" value="1"/>
</dbReference>
<dbReference type="Gene3D" id="2.70.150.10">
    <property type="entry name" value="Calcium-transporting ATPase, cytoplasmic transduction domain A"/>
    <property type="match status" value="2"/>
</dbReference>
<dbReference type="GO" id="GO:0046872">
    <property type="term" value="F:metal ion binding"/>
    <property type="evidence" value="ECO:0007669"/>
    <property type="project" value="UniProtKB-KW"/>
</dbReference>
<evidence type="ECO:0000256" key="10">
    <source>
        <dbReference type="ARBA" id="ARBA00022840"/>
    </source>
</evidence>
<dbReference type="SUPFAM" id="SSF81665">
    <property type="entry name" value="Calcium ATPase, transmembrane domain M"/>
    <property type="match status" value="2"/>
</dbReference>
<evidence type="ECO:0000313" key="19">
    <source>
        <dbReference type="Proteomes" id="UP000277811"/>
    </source>
</evidence>
<feature type="transmembrane region" description="Helical" evidence="16">
    <location>
        <begin position="410"/>
        <end position="434"/>
    </location>
</feature>
<feature type="transmembrane region" description="Helical" evidence="16">
    <location>
        <begin position="1649"/>
        <end position="1675"/>
    </location>
</feature>
<protein>
    <recommendedName>
        <fullName evidence="4">P-type Ca(2+) transporter</fullName>
        <ecNumber evidence="4">7.2.2.10</ecNumber>
    </recommendedName>
</protein>
<comment type="catalytic activity">
    <reaction evidence="15">
        <text>Ca(2+)(in) + ATP + H2O = Ca(2+)(out) + ADP + phosphate + H(+)</text>
        <dbReference type="Rhea" id="RHEA:18105"/>
        <dbReference type="ChEBI" id="CHEBI:15377"/>
        <dbReference type="ChEBI" id="CHEBI:15378"/>
        <dbReference type="ChEBI" id="CHEBI:29108"/>
        <dbReference type="ChEBI" id="CHEBI:30616"/>
        <dbReference type="ChEBI" id="CHEBI:43474"/>
        <dbReference type="ChEBI" id="CHEBI:456216"/>
        <dbReference type="EC" id="7.2.2.10"/>
    </reaction>
</comment>
<evidence type="ECO:0000256" key="6">
    <source>
        <dbReference type="ARBA" id="ARBA00022568"/>
    </source>
</evidence>
<keyword evidence="11" id="KW-0460">Magnesium</keyword>
<evidence type="ECO:0000256" key="1">
    <source>
        <dbReference type="ARBA" id="ARBA00004651"/>
    </source>
</evidence>
<keyword evidence="7 16" id="KW-0812">Transmembrane</keyword>
<evidence type="ECO:0000256" key="3">
    <source>
        <dbReference type="ARBA" id="ARBA00006024"/>
    </source>
</evidence>
<dbReference type="Gene3D" id="3.40.50.1000">
    <property type="entry name" value="HAD superfamily/HAD-like"/>
    <property type="match status" value="2"/>
</dbReference>
<dbReference type="Gene3D" id="3.40.1110.10">
    <property type="entry name" value="Calcium-transporting ATPase, cytoplasmic domain N"/>
    <property type="match status" value="2"/>
</dbReference>
<organism evidence="18 19">
    <name type="scientific">Lucifera butyrica</name>
    <dbReference type="NCBI Taxonomy" id="1351585"/>
    <lineage>
        <taxon>Bacteria</taxon>
        <taxon>Bacillati</taxon>
        <taxon>Bacillota</taxon>
        <taxon>Negativicutes</taxon>
        <taxon>Veillonellales</taxon>
        <taxon>Veillonellaceae</taxon>
        <taxon>Lucifera</taxon>
    </lineage>
</organism>
<name>A0A498R1R1_9FIRM</name>
<accession>A0A498R1R1</accession>
<dbReference type="NCBIfam" id="TIGR01525">
    <property type="entry name" value="ATPase-IB_hvy"/>
    <property type="match status" value="1"/>
</dbReference>
<dbReference type="GO" id="GO:0140352">
    <property type="term" value="P:export from cell"/>
    <property type="evidence" value="ECO:0007669"/>
    <property type="project" value="UniProtKB-ARBA"/>
</dbReference>
<comment type="similarity">
    <text evidence="3">Belongs to the cation transport ATPase (P-type) (TC 3.A.3) family. Type IB subfamily.</text>
</comment>
<feature type="transmembrane region" description="Helical" evidence="16">
    <location>
        <begin position="746"/>
        <end position="764"/>
    </location>
</feature>